<dbReference type="Pfam" id="PF01510">
    <property type="entry name" value="Amidase_2"/>
    <property type="match status" value="1"/>
</dbReference>
<dbReference type="GO" id="GO:0008745">
    <property type="term" value="F:N-acetylmuramoyl-L-alanine amidase activity"/>
    <property type="evidence" value="ECO:0007669"/>
    <property type="project" value="InterPro"/>
</dbReference>
<proteinExistence type="predicted"/>
<gene>
    <name evidence="2" type="ORF">G3M78_10195</name>
</gene>
<sequence>MESYKNKADLDAFRRETLNVVVCFSGDPDQGYQHLKAQLTGAADEIGYHYVIESDGKILMGRNQNRLGDYHPEYNENSVGIIVAGERDSMELEQDSALILLLDKLQADYPGARSVKYIYRVAQS</sequence>
<feature type="domain" description="N-acetylmuramoyl-L-alanine amidase" evidence="1">
    <location>
        <begin position="38"/>
        <end position="109"/>
    </location>
</feature>
<protein>
    <recommendedName>
        <fullName evidence="1">N-acetylmuramoyl-L-alanine amidase domain-containing protein</fullName>
    </recommendedName>
</protein>
<dbReference type="InterPro" id="IPR036505">
    <property type="entry name" value="Amidase/PGRP_sf"/>
</dbReference>
<dbReference type="InterPro" id="IPR002502">
    <property type="entry name" value="Amidase_domain"/>
</dbReference>
<dbReference type="Gene3D" id="3.40.80.10">
    <property type="entry name" value="Peptidoglycan recognition protein-like"/>
    <property type="match status" value="1"/>
</dbReference>
<dbReference type="GO" id="GO:0009253">
    <property type="term" value="P:peptidoglycan catabolic process"/>
    <property type="evidence" value="ECO:0007669"/>
    <property type="project" value="InterPro"/>
</dbReference>
<evidence type="ECO:0000313" key="3">
    <source>
        <dbReference type="Proteomes" id="UP000594464"/>
    </source>
</evidence>
<evidence type="ECO:0000259" key="1">
    <source>
        <dbReference type="Pfam" id="PF01510"/>
    </source>
</evidence>
<dbReference type="EMBL" id="CP048620">
    <property type="protein sequence ID" value="QPJ65741.1"/>
    <property type="molecule type" value="Genomic_DNA"/>
</dbReference>
<dbReference type="Proteomes" id="UP000594464">
    <property type="component" value="Chromosome"/>
</dbReference>
<dbReference type="KEGG" id="nva:G3M78_10195"/>
<reference evidence="3" key="1">
    <citation type="submission" date="2020-02" db="EMBL/GenBank/DDBJ databases">
        <title>Genomic and physiological characterization of two novel Nitrospinaceae genera.</title>
        <authorList>
            <person name="Mueller A.J."/>
            <person name="Jung M.-Y."/>
            <person name="Strachan C.R."/>
            <person name="Herbold C.W."/>
            <person name="Kirkegaard R.H."/>
            <person name="Daims H."/>
        </authorList>
    </citation>
    <scope>NUCLEOTIDE SEQUENCE [LARGE SCALE GENOMIC DNA]</scope>
</reference>
<organism evidence="2 3">
    <name type="scientific">Candidatus Nitrohelix vancouverensis</name>
    <dbReference type="NCBI Taxonomy" id="2705534"/>
    <lineage>
        <taxon>Bacteria</taxon>
        <taxon>Pseudomonadati</taxon>
        <taxon>Nitrospinota/Tectimicrobiota group</taxon>
        <taxon>Nitrospinota</taxon>
        <taxon>Nitrospinia</taxon>
        <taxon>Nitrospinales</taxon>
        <taxon>Nitrospinaceae</taxon>
        <taxon>Candidatus Nitrohelix</taxon>
    </lineage>
</organism>
<name>A0A7T0C3B1_9BACT</name>
<dbReference type="AlphaFoldDB" id="A0A7T0C3B1"/>
<evidence type="ECO:0000313" key="2">
    <source>
        <dbReference type="EMBL" id="QPJ65741.1"/>
    </source>
</evidence>
<dbReference type="SUPFAM" id="SSF55846">
    <property type="entry name" value="N-acetylmuramoyl-L-alanine amidase-like"/>
    <property type="match status" value="1"/>
</dbReference>
<accession>A0A7T0C3B1</accession>